<dbReference type="InParanoid" id="W3X247"/>
<keyword evidence="6 10" id="KW-0378">Hydrolase</keyword>
<dbReference type="PANTHER" id="PTHR42061">
    <property type="entry name" value="ENDO-CHITOSANASE"/>
    <property type="match status" value="1"/>
</dbReference>
<dbReference type="GeneID" id="19274087"/>
<dbReference type="PANTHER" id="PTHR42061:SF6">
    <property type="entry name" value="ENDO-CHITOSANASE"/>
    <property type="match status" value="1"/>
</dbReference>
<proteinExistence type="inferred from homology"/>
<dbReference type="InterPro" id="IPR009939">
    <property type="entry name" value="Chitosanase_fungal"/>
</dbReference>
<evidence type="ECO:0000256" key="9">
    <source>
        <dbReference type="ARBA" id="ARBA00023326"/>
    </source>
</evidence>
<dbReference type="GO" id="GO:0005576">
    <property type="term" value="C:extracellular region"/>
    <property type="evidence" value="ECO:0007669"/>
    <property type="project" value="UniProtKB-SubCell"/>
</dbReference>
<keyword evidence="7" id="KW-0119">Carbohydrate metabolism</keyword>
<keyword evidence="9 10" id="KW-0624">Polysaccharide degradation</keyword>
<evidence type="ECO:0000256" key="6">
    <source>
        <dbReference type="ARBA" id="ARBA00022801"/>
    </source>
</evidence>
<evidence type="ECO:0000256" key="7">
    <source>
        <dbReference type="ARBA" id="ARBA00023277"/>
    </source>
</evidence>
<evidence type="ECO:0000256" key="4">
    <source>
        <dbReference type="ARBA" id="ARBA00022525"/>
    </source>
</evidence>
<keyword evidence="5 10" id="KW-0732">Signal</keyword>
<dbReference type="AlphaFoldDB" id="W3X247"/>
<reference evidence="12" key="1">
    <citation type="journal article" date="2015" name="BMC Genomics">
        <title>Genomic and transcriptomic analysis of the endophytic fungus Pestalotiopsis fici reveals its lifestyle and high potential for synthesis of natural products.</title>
        <authorList>
            <person name="Wang X."/>
            <person name="Zhang X."/>
            <person name="Liu L."/>
            <person name="Xiang M."/>
            <person name="Wang W."/>
            <person name="Sun X."/>
            <person name="Che Y."/>
            <person name="Guo L."/>
            <person name="Liu G."/>
            <person name="Guo L."/>
            <person name="Wang C."/>
            <person name="Yin W.B."/>
            <person name="Stadler M."/>
            <person name="Zhang X."/>
            <person name="Liu X."/>
        </authorList>
    </citation>
    <scope>NUCLEOTIDE SEQUENCE [LARGE SCALE GENOMIC DNA]</scope>
    <source>
        <strain evidence="12">W106-1 / CGMCC3.15140</strain>
    </source>
</reference>
<comment type="subcellular location">
    <subcellularLocation>
        <location evidence="2 10">Secreted</location>
    </subcellularLocation>
</comment>
<comment type="function">
    <text evidence="10">Chitosanase catalyzing the endo-type cleavage of chitosan, the deacylated form of chitin. Chitosanase may be crucial in the degradation of the deacetylated portion of chitin in the fungal cell wall.</text>
</comment>
<dbReference type="Pfam" id="PF07335">
    <property type="entry name" value="Glyco_hydro_75"/>
    <property type="match status" value="1"/>
</dbReference>
<evidence type="ECO:0000256" key="5">
    <source>
        <dbReference type="ARBA" id="ARBA00022729"/>
    </source>
</evidence>
<dbReference type="OrthoDB" id="4756206at2759"/>
<evidence type="ECO:0000313" key="11">
    <source>
        <dbReference type="EMBL" id="ETS79221.1"/>
    </source>
</evidence>
<sequence>MRMQFVFTAFASFTIRTRALGVPANVKTFYNNAKAQGQCQKPIKSGFHDYNHLTPKSTYTDWSYCGDHKDDWGIVYIQGKNGQFANMDIDCDGVSREPNSGRCGHNPTDQSVTAMRDTLRGYAITGLTDLDTYVHPYVVFGNSGTNPHNVPFDPRDVGVLPLSIMLIVTPTVMASLISLYMKNTCGIWGDTNGGERDASYVGEASLATGELTFGAGVVNGTVSHEPNDVLYIAFTGPTAVPGRGGAAWAANTKDRFAASIYQQCMAMAARIQPAAASGGGGGGDTGDGSCSWAGHCVGE</sequence>
<feature type="chain" id="PRO_5005150178" description="Endo-chitosanase" evidence="10">
    <location>
        <begin position="20"/>
        <end position="299"/>
    </location>
</feature>
<dbReference type="eggNOG" id="ENOG502S39Y">
    <property type="taxonomic scope" value="Eukaryota"/>
</dbReference>
<evidence type="ECO:0000256" key="10">
    <source>
        <dbReference type="RuleBase" id="RU361208"/>
    </source>
</evidence>
<dbReference type="HOGENOM" id="CLU_046555_0_0_1"/>
<dbReference type="GO" id="GO:0000272">
    <property type="term" value="P:polysaccharide catabolic process"/>
    <property type="evidence" value="ECO:0007669"/>
    <property type="project" value="UniProtKB-KW"/>
</dbReference>
<protein>
    <recommendedName>
        <fullName evidence="10">Endo-chitosanase</fullName>
        <ecNumber evidence="10">3.2.1.132</ecNumber>
    </recommendedName>
</protein>
<keyword evidence="12" id="KW-1185">Reference proteome</keyword>
<evidence type="ECO:0000256" key="3">
    <source>
        <dbReference type="ARBA" id="ARBA00007799"/>
    </source>
</evidence>
<comment type="similarity">
    <text evidence="3 10">Belongs to the glycosyl hydrolase 75 family.</text>
</comment>
<organism evidence="11 12">
    <name type="scientific">Pestalotiopsis fici (strain W106-1 / CGMCC3.15140)</name>
    <dbReference type="NCBI Taxonomy" id="1229662"/>
    <lineage>
        <taxon>Eukaryota</taxon>
        <taxon>Fungi</taxon>
        <taxon>Dikarya</taxon>
        <taxon>Ascomycota</taxon>
        <taxon>Pezizomycotina</taxon>
        <taxon>Sordariomycetes</taxon>
        <taxon>Xylariomycetidae</taxon>
        <taxon>Amphisphaeriales</taxon>
        <taxon>Sporocadaceae</taxon>
        <taxon>Pestalotiopsis</taxon>
    </lineage>
</organism>
<feature type="signal peptide" evidence="10">
    <location>
        <begin position="1"/>
        <end position="19"/>
    </location>
</feature>
<gene>
    <name evidence="11" type="ORF">PFICI_09074</name>
</gene>
<accession>W3X247</accession>
<dbReference type="RefSeq" id="XP_007835846.1">
    <property type="nucleotide sequence ID" value="XM_007837655.1"/>
</dbReference>
<evidence type="ECO:0000256" key="8">
    <source>
        <dbReference type="ARBA" id="ARBA00023295"/>
    </source>
</evidence>
<dbReference type="KEGG" id="pfy:PFICI_09074"/>
<name>W3X247_PESFW</name>
<dbReference type="GO" id="GO:0016977">
    <property type="term" value="F:chitosanase activity"/>
    <property type="evidence" value="ECO:0007669"/>
    <property type="project" value="UniProtKB-EC"/>
</dbReference>
<dbReference type="EMBL" id="KI912114">
    <property type="protein sequence ID" value="ETS79221.1"/>
    <property type="molecule type" value="Genomic_DNA"/>
</dbReference>
<evidence type="ECO:0000256" key="2">
    <source>
        <dbReference type="ARBA" id="ARBA00004613"/>
    </source>
</evidence>
<dbReference type="Proteomes" id="UP000030651">
    <property type="component" value="Unassembled WGS sequence"/>
</dbReference>
<dbReference type="EC" id="3.2.1.132" evidence="10"/>
<keyword evidence="4" id="KW-0964">Secreted</keyword>
<evidence type="ECO:0000313" key="12">
    <source>
        <dbReference type="Proteomes" id="UP000030651"/>
    </source>
</evidence>
<keyword evidence="8 10" id="KW-0326">Glycosidase</keyword>
<evidence type="ECO:0000256" key="1">
    <source>
        <dbReference type="ARBA" id="ARBA00000405"/>
    </source>
</evidence>
<comment type="catalytic activity">
    <reaction evidence="1 10">
        <text>Endohydrolysis of beta-(1-&gt;4)-linkages between D-glucosamine residues in a partly acetylated chitosan.</text>
        <dbReference type="EC" id="3.2.1.132"/>
    </reaction>
</comment>